<organism evidence="2 3">
    <name type="scientific">Paraburkholderia kururiensis</name>
    <dbReference type="NCBI Taxonomy" id="984307"/>
    <lineage>
        <taxon>Bacteria</taxon>
        <taxon>Pseudomonadati</taxon>
        <taxon>Pseudomonadota</taxon>
        <taxon>Betaproteobacteria</taxon>
        <taxon>Burkholderiales</taxon>
        <taxon>Burkholderiaceae</taxon>
        <taxon>Paraburkholderia</taxon>
    </lineage>
</organism>
<sequence>MAPIQPARAFGGGADRNEPRAPRNNVIPFPSSRVLLPVTLDCANAASTRERLAALLHSALGAYVAHTQAVHDGTRVGVRVQLDISPDDLDFAIHTLIATVPEAMVGHVKRRTA</sequence>
<keyword evidence="3" id="KW-1185">Reference proteome</keyword>
<proteinExistence type="predicted"/>
<gene>
    <name evidence="2" type="ORF">U0042_07385</name>
</gene>
<dbReference type="EMBL" id="CP139965">
    <property type="protein sequence ID" value="WQD79506.1"/>
    <property type="molecule type" value="Genomic_DNA"/>
</dbReference>
<dbReference type="RefSeq" id="WP_114815157.1">
    <property type="nucleotide sequence ID" value="NZ_CP139965.1"/>
</dbReference>
<protein>
    <submittedName>
        <fullName evidence="2">Uncharacterized protein</fullName>
    </submittedName>
</protein>
<feature type="region of interest" description="Disordered" evidence="1">
    <location>
        <begin position="1"/>
        <end position="25"/>
    </location>
</feature>
<evidence type="ECO:0000313" key="2">
    <source>
        <dbReference type="EMBL" id="WQD79506.1"/>
    </source>
</evidence>
<accession>A0ABZ0WQH8</accession>
<dbReference type="Proteomes" id="UP001325479">
    <property type="component" value="Chromosome"/>
</dbReference>
<reference evidence="2 3" key="1">
    <citation type="submission" date="2023-12" db="EMBL/GenBank/DDBJ databases">
        <title>Genome sequencing and assembly of bacterial species from a model synthetic community.</title>
        <authorList>
            <person name="Hogle S.L."/>
        </authorList>
    </citation>
    <scope>NUCLEOTIDE SEQUENCE [LARGE SCALE GENOMIC DNA]</scope>
    <source>
        <strain evidence="2 3">HAMBI 2494</strain>
    </source>
</reference>
<name>A0ABZ0WQH8_9BURK</name>
<evidence type="ECO:0000313" key="3">
    <source>
        <dbReference type="Proteomes" id="UP001325479"/>
    </source>
</evidence>
<evidence type="ECO:0000256" key="1">
    <source>
        <dbReference type="SAM" id="MobiDB-lite"/>
    </source>
</evidence>